<reference evidence="3" key="1">
    <citation type="journal article" date="2019" name="Int. J. Syst. Evol. Microbiol.">
        <title>The Global Catalogue of Microorganisms (GCM) 10K type strain sequencing project: providing services to taxonomists for standard genome sequencing and annotation.</title>
        <authorList>
            <consortium name="The Broad Institute Genomics Platform"/>
            <consortium name="The Broad Institute Genome Sequencing Center for Infectious Disease"/>
            <person name="Wu L."/>
            <person name="Ma J."/>
        </authorList>
    </citation>
    <scope>NUCLEOTIDE SEQUENCE [LARGE SCALE GENOMIC DNA]</scope>
    <source>
        <strain evidence="3">JCM 18424</strain>
    </source>
</reference>
<evidence type="ECO:0000259" key="1">
    <source>
        <dbReference type="Pfam" id="PF21906"/>
    </source>
</evidence>
<dbReference type="InterPro" id="IPR036390">
    <property type="entry name" value="WH_DNA-bd_sf"/>
</dbReference>
<feature type="domain" description="NrtR DNA-binding winged helix" evidence="1">
    <location>
        <begin position="231"/>
        <end position="291"/>
    </location>
</feature>
<gene>
    <name evidence="2" type="ORF">GCM10023338_08370</name>
</gene>
<organism evidence="2 3">
    <name type="scientific">Wohlfahrtiimonas larvae</name>
    <dbReference type="NCBI Taxonomy" id="1157986"/>
    <lineage>
        <taxon>Bacteria</taxon>
        <taxon>Pseudomonadati</taxon>
        <taxon>Pseudomonadota</taxon>
        <taxon>Gammaproteobacteria</taxon>
        <taxon>Cardiobacteriales</taxon>
        <taxon>Ignatzschineriaceae</taxon>
        <taxon>Wohlfahrtiimonas</taxon>
    </lineage>
</organism>
<keyword evidence="3" id="KW-1185">Reference proteome</keyword>
<evidence type="ECO:0000313" key="2">
    <source>
        <dbReference type="EMBL" id="GAA5097179.1"/>
    </source>
</evidence>
<protein>
    <recommendedName>
        <fullName evidence="1">NrtR DNA-binding winged helix domain-containing protein</fullName>
    </recommendedName>
</protein>
<dbReference type="SUPFAM" id="SSF46785">
    <property type="entry name" value="Winged helix' DNA-binding domain"/>
    <property type="match status" value="1"/>
</dbReference>
<dbReference type="InterPro" id="IPR054105">
    <property type="entry name" value="WHD_NrtR"/>
</dbReference>
<accession>A0ABP9MNW0</accession>
<comment type="caution">
    <text evidence="2">The sequence shown here is derived from an EMBL/GenBank/DDBJ whole genome shotgun (WGS) entry which is preliminary data.</text>
</comment>
<dbReference type="SUPFAM" id="SSF55811">
    <property type="entry name" value="Nudix"/>
    <property type="match status" value="1"/>
</dbReference>
<dbReference type="EMBL" id="BAABKE010000002">
    <property type="protein sequence ID" value="GAA5097179.1"/>
    <property type="molecule type" value="Genomic_DNA"/>
</dbReference>
<dbReference type="InterPro" id="IPR011213">
    <property type="entry name" value="NMN_biosyn"/>
</dbReference>
<dbReference type="InterPro" id="IPR015797">
    <property type="entry name" value="NUDIX_hydrolase-like_dom_sf"/>
</dbReference>
<dbReference type="PIRSF" id="PIRSF019423">
    <property type="entry name" value="NMN_biosyn"/>
    <property type="match status" value="1"/>
</dbReference>
<name>A0ABP9MNW0_9GAMM</name>
<evidence type="ECO:0000313" key="3">
    <source>
        <dbReference type="Proteomes" id="UP001500631"/>
    </source>
</evidence>
<dbReference type="InterPro" id="IPR036388">
    <property type="entry name" value="WH-like_DNA-bd_sf"/>
</dbReference>
<sequence>MNKPLITTKEATTELAAVLIAVTDAEAKVLTVEQGNALPNGPLDPIHKSLQAGVRQWVETQTQQSLGYVEQLYTLVDTNRKTSSGHYLIYISYLGLVREEANHHGSQATWLNWYQYFPWEDHRNGRPSFIETELLPIFKHWINAGNTVSEQKSREQRVNLCWGLAPFTWNEEYVLQRYELMYEVGVLPESASHKTVIDAEHCGHPMIHDHRRVLASAMARLRAKIKYRPVIFELMAPTFTLFQLQQNIEALAGITLHKQNFRRFILQQDLIEETGEMDQASPGRPARLYQFRDDVLLERSLSGSKLPISRSFN</sequence>
<dbReference type="Pfam" id="PF21906">
    <property type="entry name" value="WHD_NrtR"/>
    <property type="match status" value="1"/>
</dbReference>
<proteinExistence type="predicted"/>
<dbReference type="Proteomes" id="UP001500631">
    <property type="component" value="Unassembled WGS sequence"/>
</dbReference>
<dbReference type="RefSeq" id="WP_077924937.1">
    <property type="nucleotide sequence ID" value="NZ_BAABKE010000002.1"/>
</dbReference>
<dbReference type="Gene3D" id="3.90.79.10">
    <property type="entry name" value="Nucleoside Triphosphate Pyrophosphohydrolase"/>
    <property type="match status" value="1"/>
</dbReference>
<dbReference type="Gene3D" id="1.10.10.10">
    <property type="entry name" value="Winged helix-like DNA-binding domain superfamily/Winged helix DNA-binding domain"/>
    <property type="match status" value="1"/>
</dbReference>